<reference evidence="2 3" key="1">
    <citation type="submission" date="2019-01" db="EMBL/GenBank/DDBJ databases">
        <title>Draft genome sequences of three monokaryotic isolates of the white-rot basidiomycete fungus Dichomitus squalens.</title>
        <authorList>
            <consortium name="DOE Joint Genome Institute"/>
            <person name="Lopez S.C."/>
            <person name="Andreopoulos B."/>
            <person name="Pangilinan J."/>
            <person name="Lipzen A."/>
            <person name="Riley R."/>
            <person name="Ahrendt S."/>
            <person name="Ng V."/>
            <person name="Barry K."/>
            <person name="Daum C."/>
            <person name="Grigoriev I.V."/>
            <person name="Hilden K.S."/>
            <person name="Makela M.R."/>
            <person name="de Vries R.P."/>
        </authorList>
    </citation>
    <scope>NUCLEOTIDE SEQUENCE [LARGE SCALE GENOMIC DNA]</scope>
    <source>
        <strain evidence="2 3">CBS 464.89</strain>
    </source>
</reference>
<keyword evidence="3" id="KW-1185">Reference proteome</keyword>
<gene>
    <name evidence="2" type="ORF">BD310DRAFT_927810</name>
</gene>
<feature type="signal peptide" evidence="1">
    <location>
        <begin position="1"/>
        <end position="22"/>
    </location>
</feature>
<name>A0A4Q9PUN3_9APHY</name>
<dbReference type="AlphaFoldDB" id="A0A4Q9PUN3"/>
<accession>A0A4Q9PUN3</accession>
<evidence type="ECO:0008006" key="4">
    <source>
        <dbReference type="Google" id="ProtNLM"/>
    </source>
</evidence>
<sequence>MLSGPLASVLLAVLCDIEQPMAVHVSRTHRPSPVLMTLNRHNTHDAMAWTRLSEARYRSGLDSEAGTKEVHLPSFHPLRNHATVFNKLVPQSLPCLAPFFLVRRRL</sequence>
<protein>
    <recommendedName>
        <fullName evidence="4">Secreted protein</fullName>
    </recommendedName>
</protein>
<dbReference type="Proteomes" id="UP000292082">
    <property type="component" value="Unassembled WGS sequence"/>
</dbReference>
<dbReference type="EMBL" id="ML145128">
    <property type="protein sequence ID" value="TBU58160.1"/>
    <property type="molecule type" value="Genomic_DNA"/>
</dbReference>
<evidence type="ECO:0000256" key="1">
    <source>
        <dbReference type="SAM" id="SignalP"/>
    </source>
</evidence>
<keyword evidence="1" id="KW-0732">Signal</keyword>
<feature type="chain" id="PRO_5020615007" description="Secreted protein" evidence="1">
    <location>
        <begin position="23"/>
        <end position="106"/>
    </location>
</feature>
<evidence type="ECO:0000313" key="3">
    <source>
        <dbReference type="Proteomes" id="UP000292082"/>
    </source>
</evidence>
<evidence type="ECO:0000313" key="2">
    <source>
        <dbReference type="EMBL" id="TBU58160.1"/>
    </source>
</evidence>
<proteinExistence type="predicted"/>
<organism evidence="2 3">
    <name type="scientific">Dichomitus squalens</name>
    <dbReference type="NCBI Taxonomy" id="114155"/>
    <lineage>
        <taxon>Eukaryota</taxon>
        <taxon>Fungi</taxon>
        <taxon>Dikarya</taxon>
        <taxon>Basidiomycota</taxon>
        <taxon>Agaricomycotina</taxon>
        <taxon>Agaricomycetes</taxon>
        <taxon>Polyporales</taxon>
        <taxon>Polyporaceae</taxon>
        <taxon>Dichomitus</taxon>
    </lineage>
</organism>